<dbReference type="GO" id="GO:0016020">
    <property type="term" value="C:membrane"/>
    <property type="evidence" value="ECO:0007669"/>
    <property type="project" value="UniProtKB-SubCell"/>
</dbReference>
<gene>
    <name evidence="7" type="ordered locus">AM1_2893</name>
</gene>
<dbReference type="eggNOG" id="COG2119">
    <property type="taxonomic scope" value="Bacteria"/>
</dbReference>
<keyword evidence="4 6" id="KW-1133">Transmembrane helix</keyword>
<dbReference type="InterPro" id="IPR001727">
    <property type="entry name" value="GDT1-like"/>
</dbReference>
<name>B0CAF7_ACAM1</name>
<dbReference type="HOGENOM" id="CLU_140894_0_0_3"/>
<dbReference type="EMBL" id="CP000828">
    <property type="protein sequence ID" value="ABW27892.1"/>
    <property type="molecule type" value="Genomic_DNA"/>
</dbReference>
<dbReference type="PANTHER" id="PTHR12608:SF1">
    <property type="entry name" value="TRANSMEMBRANE PROTEIN 165"/>
    <property type="match status" value="1"/>
</dbReference>
<evidence type="ECO:0000313" key="7">
    <source>
        <dbReference type="EMBL" id="ABW27892.1"/>
    </source>
</evidence>
<dbReference type="AlphaFoldDB" id="B0CAF7"/>
<comment type="similarity">
    <text evidence="2 6">Belongs to the GDT1 family.</text>
</comment>
<keyword evidence="3 6" id="KW-0812">Transmembrane</keyword>
<proteinExistence type="inferred from homology"/>
<evidence type="ECO:0000256" key="1">
    <source>
        <dbReference type="ARBA" id="ARBA00004141"/>
    </source>
</evidence>
<evidence type="ECO:0000313" key="8">
    <source>
        <dbReference type="Proteomes" id="UP000000268"/>
    </source>
</evidence>
<accession>B0CAF7</accession>
<organism evidence="7 8">
    <name type="scientific">Acaryochloris marina (strain MBIC 11017)</name>
    <dbReference type="NCBI Taxonomy" id="329726"/>
    <lineage>
        <taxon>Bacteria</taxon>
        <taxon>Bacillati</taxon>
        <taxon>Cyanobacteriota</taxon>
        <taxon>Cyanophyceae</taxon>
        <taxon>Acaryochloridales</taxon>
        <taxon>Acaryochloridaceae</taxon>
        <taxon>Acaryochloris</taxon>
    </lineage>
</organism>
<feature type="transmembrane region" description="Helical" evidence="6">
    <location>
        <begin position="83"/>
        <end position="103"/>
    </location>
</feature>
<dbReference type="GO" id="GO:0046873">
    <property type="term" value="F:metal ion transmembrane transporter activity"/>
    <property type="evidence" value="ECO:0007669"/>
    <property type="project" value="InterPro"/>
</dbReference>
<evidence type="ECO:0000256" key="3">
    <source>
        <dbReference type="ARBA" id="ARBA00022692"/>
    </source>
</evidence>
<dbReference type="RefSeq" id="WP_012163328.1">
    <property type="nucleotide sequence ID" value="NC_009925.1"/>
</dbReference>
<dbReference type="OrthoDB" id="9801356at2"/>
<sequence>MGLVSCDVNGSRRFILFRLTVSDTNPVSANLQTSASPNNQPPNPTKGFSKEFGLAFVTVFLAELGDKTQLSTLLMTAESQSPWIIFLGAAAALVTTSLCGVLIGQWLARRVSESTLNTVTGASLLFIAVLLIWDTVHL</sequence>
<evidence type="ECO:0000256" key="2">
    <source>
        <dbReference type="ARBA" id="ARBA00009190"/>
    </source>
</evidence>
<keyword evidence="8" id="KW-1185">Reference proteome</keyword>
<protein>
    <recommendedName>
        <fullName evidence="6">GDT1 family protein</fullName>
    </recommendedName>
</protein>
<evidence type="ECO:0000256" key="4">
    <source>
        <dbReference type="ARBA" id="ARBA00022989"/>
    </source>
</evidence>
<comment type="caution">
    <text evidence="6">Lacks conserved residue(s) required for the propagation of feature annotation.</text>
</comment>
<evidence type="ECO:0000256" key="6">
    <source>
        <dbReference type="RuleBase" id="RU365102"/>
    </source>
</evidence>
<dbReference type="STRING" id="329726.AM1_2893"/>
<dbReference type="Proteomes" id="UP000000268">
    <property type="component" value="Chromosome"/>
</dbReference>
<reference evidence="7 8" key="1">
    <citation type="journal article" date="2008" name="Proc. Natl. Acad. Sci. U.S.A.">
        <title>Niche adaptation and genome expansion in the chlorophyll d-producing cyanobacterium Acaryochloris marina.</title>
        <authorList>
            <person name="Swingley W.D."/>
            <person name="Chen M."/>
            <person name="Cheung P.C."/>
            <person name="Conrad A.L."/>
            <person name="Dejesa L.C."/>
            <person name="Hao J."/>
            <person name="Honchak B.M."/>
            <person name="Karbach L.E."/>
            <person name="Kurdoglu A."/>
            <person name="Lahiri S."/>
            <person name="Mastrian S.D."/>
            <person name="Miyashita H."/>
            <person name="Page L."/>
            <person name="Ramakrishna P."/>
            <person name="Satoh S."/>
            <person name="Sattley W.M."/>
            <person name="Shimada Y."/>
            <person name="Taylor H.L."/>
            <person name="Tomo T."/>
            <person name="Tsuchiya T."/>
            <person name="Wang Z.T."/>
            <person name="Raymond J."/>
            <person name="Mimuro M."/>
            <person name="Blankenship R.E."/>
            <person name="Touchman J.W."/>
        </authorList>
    </citation>
    <scope>NUCLEOTIDE SEQUENCE [LARGE SCALE GENOMIC DNA]</scope>
    <source>
        <strain evidence="8">MBIC 11017</strain>
    </source>
</reference>
<keyword evidence="5 6" id="KW-0472">Membrane</keyword>
<evidence type="ECO:0000256" key="5">
    <source>
        <dbReference type="ARBA" id="ARBA00023136"/>
    </source>
</evidence>
<dbReference type="Pfam" id="PF01169">
    <property type="entry name" value="GDT1"/>
    <property type="match status" value="1"/>
</dbReference>
<feature type="transmembrane region" description="Helical" evidence="6">
    <location>
        <begin position="115"/>
        <end position="133"/>
    </location>
</feature>
<dbReference type="PANTHER" id="PTHR12608">
    <property type="entry name" value="TRANSMEMBRANE PROTEIN HTP-1 RELATED"/>
    <property type="match status" value="1"/>
</dbReference>
<comment type="subcellular location">
    <subcellularLocation>
        <location evidence="1 6">Membrane</location>
        <topology evidence="1 6">Multi-pass membrane protein</topology>
    </subcellularLocation>
</comment>
<dbReference type="KEGG" id="amr:AM1_2893"/>